<sequence>MTLHAHTTPLPRSLLRARYNFLALPGSLDLQNDALAATMKQNFNLVRLIALNEDPTTPDVQMSVLSAFDALPRDSSLDDLLARLKDVPLRLKKQKKN</sequence>
<dbReference type="Proteomes" id="UP000828390">
    <property type="component" value="Unassembled WGS sequence"/>
</dbReference>
<accession>A0A9D4QZ80</accession>
<name>A0A9D4QZ80_DREPO</name>
<evidence type="ECO:0000313" key="2">
    <source>
        <dbReference type="Proteomes" id="UP000828390"/>
    </source>
</evidence>
<dbReference type="EMBL" id="JAIWYP010000003">
    <property type="protein sequence ID" value="KAH3849029.1"/>
    <property type="molecule type" value="Genomic_DNA"/>
</dbReference>
<protein>
    <submittedName>
        <fullName evidence="1">Uncharacterized protein</fullName>
    </submittedName>
</protein>
<dbReference type="AlphaFoldDB" id="A0A9D4QZ80"/>
<comment type="caution">
    <text evidence="1">The sequence shown here is derived from an EMBL/GenBank/DDBJ whole genome shotgun (WGS) entry which is preliminary data.</text>
</comment>
<keyword evidence="2" id="KW-1185">Reference proteome</keyword>
<organism evidence="1 2">
    <name type="scientific">Dreissena polymorpha</name>
    <name type="common">Zebra mussel</name>
    <name type="synonym">Mytilus polymorpha</name>
    <dbReference type="NCBI Taxonomy" id="45954"/>
    <lineage>
        <taxon>Eukaryota</taxon>
        <taxon>Metazoa</taxon>
        <taxon>Spiralia</taxon>
        <taxon>Lophotrochozoa</taxon>
        <taxon>Mollusca</taxon>
        <taxon>Bivalvia</taxon>
        <taxon>Autobranchia</taxon>
        <taxon>Heteroconchia</taxon>
        <taxon>Euheterodonta</taxon>
        <taxon>Imparidentia</taxon>
        <taxon>Neoheterodontei</taxon>
        <taxon>Myida</taxon>
        <taxon>Dreissenoidea</taxon>
        <taxon>Dreissenidae</taxon>
        <taxon>Dreissena</taxon>
    </lineage>
</organism>
<reference evidence="1" key="1">
    <citation type="journal article" date="2019" name="bioRxiv">
        <title>The Genome of the Zebra Mussel, Dreissena polymorpha: A Resource for Invasive Species Research.</title>
        <authorList>
            <person name="McCartney M.A."/>
            <person name="Auch B."/>
            <person name="Kono T."/>
            <person name="Mallez S."/>
            <person name="Zhang Y."/>
            <person name="Obille A."/>
            <person name="Becker A."/>
            <person name="Abrahante J.E."/>
            <person name="Garbe J."/>
            <person name="Badalamenti J.P."/>
            <person name="Herman A."/>
            <person name="Mangelson H."/>
            <person name="Liachko I."/>
            <person name="Sullivan S."/>
            <person name="Sone E.D."/>
            <person name="Koren S."/>
            <person name="Silverstein K.A.T."/>
            <person name="Beckman K.B."/>
            <person name="Gohl D.M."/>
        </authorList>
    </citation>
    <scope>NUCLEOTIDE SEQUENCE</scope>
    <source>
        <strain evidence="1">Duluth1</strain>
        <tissue evidence="1">Whole animal</tissue>
    </source>
</reference>
<proteinExistence type="predicted"/>
<evidence type="ECO:0000313" key="1">
    <source>
        <dbReference type="EMBL" id="KAH3849029.1"/>
    </source>
</evidence>
<reference evidence="1" key="2">
    <citation type="submission" date="2020-11" db="EMBL/GenBank/DDBJ databases">
        <authorList>
            <person name="McCartney M.A."/>
            <person name="Auch B."/>
            <person name="Kono T."/>
            <person name="Mallez S."/>
            <person name="Becker A."/>
            <person name="Gohl D.M."/>
            <person name="Silverstein K.A.T."/>
            <person name="Koren S."/>
            <person name="Bechman K.B."/>
            <person name="Herman A."/>
            <person name="Abrahante J.E."/>
            <person name="Garbe J."/>
        </authorList>
    </citation>
    <scope>NUCLEOTIDE SEQUENCE</scope>
    <source>
        <strain evidence="1">Duluth1</strain>
        <tissue evidence="1">Whole animal</tissue>
    </source>
</reference>
<gene>
    <name evidence="1" type="ORF">DPMN_091414</name>
</gene>